<protein>
    <submittedName>
        <fullName evidence="1">Uncharacterized protein</fullName>
    </submittedName>
</protein>
<proteinExistence type="predicted"/>
<gene>
    <name evidence="1" type="ORF">A3Q29_21360</name>
</gene>
<sequence length="78" mass="9039">MTKNIIEITISVSNCDKEKEALFIKSITDEKLDAIRNILGEPTATIHYPTLAFKDRFGYEHKAIMTSFIQDYEELKEK</sequence>
<reference evidence="1 2" key="1">
    <citation type="submission" date="2016-03" db="EMBL/GenBank/DDBJ databases">
        <title>Genome sequence of Providencia stuartii strain, isolated from the salivary glands of larval Lucilia sericata.</title>
        <authorList>
            <person name="Yuan Y."/>
            <person name="Zhang Y."/>
            <person name="Fu S."/>
            <person name="Crippen T.L."/>
            <person name="Visi D."/>
            <person name="Benbow M.E."/>
            <person name="Allen M."/>
            <person name="Tomberlin J.K."/>
            <person name="Sze S.-H."/>
            <person name="Tarone A.M."/>
        </authorList>
    </citation>
    <scope>NUCLEOTIDE SEQUENCE [LARGE SCALE GENOMIC DNA]</scope>
    <source>
        <strain evidence="1 2">Crippen</strain>
    </source>
</reference>
<organism evidence="1 2">
    <name type="scientific">Providencia stuartii</name>
    <dbReference type="NCBI Taxonomy" id="588"/>
    <lineage>
        <taxon>Bacteria</taxon>
        <taxon>Pseudomonadati</taxon>
        <taxon>Pseudomonadota</taxon>
        <taxon>Gammaproteobacteria</taxon>
        <taxon>Enterobacterales</taxon>
        <taxon>Morganellaceae</taxon>
        <taxon>Providencia</taxon>
    </lineage>
</organism>
<keyword evidence="2" id="KW-1185">Reference proteome</keyword>
<evidence type="ECO:0000313" key="2">
    <source>
        <dbReference type="Proteomes" id="UP000179588"/>
    </source>
</evidence>
<accession>A0A1S1HP59</accession>
<dbReference type="AlphaFoldDB" id="A0A1S1HP59"/>
<dbReference type="Proteomes" id="UP000179588">
    <property type="component" value="Unassembled WGS sequence"/>
</dbReference>
<evidence type="ECO:0000313" key="1">
    <source>
        <dbReference type="EMBL" id="OHT23083.1"/>
    </source>
</evidence>
<comment type="caution">
    <text evidence="1">The sequence shown here is derived from an EMBL/GenBank/DDBJ whole genome shotgun (WGS) entry which is preliminary data.</text>
</comment>
<dbReference type="EMBL" id="LVIE01000194">
    <property type="protein sequence ID" value="OHT23083.1"/>
    <property type="molecule type" value="Genomic_DNA"/>
</dbReference>
<name>A0A1S1HP59_PROST</name>